<dbReference type="InterPro" id="IPR050879">
    <property type="entry name" value="Acyltransferase_3"/>
</dbReference>
<evidence type="ECO:0000313" key="3">
    <source>
        <dbReference type="EMBL" id="PWJ56812.1"/>
    </source>
</evidence>
<feature type="transmembrane region" description="Helical" evidence="1">
    <location>
        <begin position="338"/>
        <end position="356"/>
    </location>
</feature>
<dbReference type="GO" id="GO:0000271">
    <property type="term" value="P:polysaccharide biosynthetic process"/>
    <property type="evidence" value="ECO:0007669"/>
    <property type="project" value="TreeGrafter"/>
</dbReference>
<organism evidence="3 4">
    <name type="scientific">Dyadobacter jejuensis</name>
    <dbReference type="NCBI Taxonomy" id="1082580"/>
    <lineage>
        <taxon>Bacteria</taxon>
        <taxon>Pseudomonadati</taxon>
        <taxon>Bacteroidota</taxon>
        <taxon>Cytophagia</taxon>
        <taxon>Cytophagales</taxon>
        <taxon>Spirosomataceae</taxon>
        <taxon>Dyadobacter</taxon>
    </lineage>
</organism>
<keyword evidence="4" id="KW-1185">Reference proteome</keyword>
<dbReference type="RefSeq" id="WP_109676227.1">
    <property type="nucleotide sequence ID" value="NZ_QGDT01000010.1"/>
</dbReference>
<dbReference type="GO" id="GO:0016747">
    <property type="term" value="F:acyltransferase activity, transferring groups other than amino-acyl groups"/>
    <property type="evidence" value="ECO:0007669"/>
    <property type="project" value="InterPro"/>
</dbReference>
<gene>
    <name evidence="3" type="ORF">CLV98_110123</name>
</gene>
<feature type="transmembrane region" description="Helical" evidence="1">
    <location>
        <begin position="185"/>
        <end position="206"/>
    </location>
</feature>
<feature type="transmembrane region" description="Helical" evidence="1">
    <location>
        <begin position="36"/>
        <end position="58"/>
    </location>
</feature>
<comment type="caution">
    <text evidence="3">The sequence shown here is derived from an EMBL/GenBank/DDBJ whole genome shotgun (WGS) entry which is preliminary data.</text>
</comment>
<proteinExistence type="predicted"/>
<evidence type="ECO:0000313" key="4">
    <source>
        <dbReference type="Proteomes" id="UP000245880"/>
    </source>
</evidence>
<dbReference type="PANTHER" id="PTHR23028:SF53">
    <property type="entry name" value="ACYL_TRANSF_3 DOMAIN-CONTAINING PROTEIN"/>
    <property type="match status" value="1"/>
</dbReference>
<accession>A0A316AGR2</accession>
<feature type="transmembrane region" description="Helical" evidence="1">
    <location>
        <begin position="218"/>
        <end position="237"/>
    </location>
</feature>
<dbReference type="OrthoDB" id="9796461at2"/>
<dbReference type="AlphaFoldDB" id="A0A316AGR2"/>
<dbReference type="PANTHER" id="PTHR23028">
    <property type="entry name" value="ACETYLTRANSFERASE"/>
    <property type="match status" value="1"/>
</dbReference>
<feature type="transmembrane region" description="Helical" evidence="1">
    <location>
        <begin position="160"/>
        <end position="179"/>
    </location>
</feature>
<dbReference type="GO" id="GO:0016020">
    <property type="term" value="C:membrane"/>
    <property type="evidence" value="ECO:0007669"/>
    <property type="project" value="TreeGrafter"/>
</dbReference>
<feature type="transmembrane region" description="Helical" evidence="1">
    <location>
        <begin position="79"/>
        <end position="100"/>
    </location>
</feature>
<reference evidence="3 4" key="1">
    <citation type="submission" date="2018-03" db="EMBL/GenBank/DDBJ databases">
        <title>Genomic Encyclopedia of Archaeal and Bacterial Type Strains, Phase II (KMG-II): from individual species to whole genera.</title>
        <authorList>
            <person name="Goeker M."/>
        </authorList>
    </citation>
    <scope>NUCLEOTIDE SEQUENCE [LARGE SCALE GENOMIC DNA]</scope>
    <source>
        <strain evidence="3 4">DSM 100346</strain>
    </source>
</reference>
<dbReference type="Pfam" id="PF01757">
    <property type="entry name" value="Acyl_transf_3"/>
    <property type="match status" value="1"/>
</dbReference>
<evidence type="ECO:0000259" key="2">
    <source>
        <dbReference type="Pfam" id="PF01757"/>
    </source>
</evidence>
<feature type="transmembrane region" description="Helical" evidence="1">
    <location>
        <begin position="257"/>
        <end position="274"/>
    </location>
</feature>
<protein>
    <submittedName>
        <fullName evidence="3">Peptidoglycan/LPS O-acetylase OafA/YrhL</fullName>
    </submittedName>
</protein>
<dbReference type="InterPro" id="IPR002656">
    <property type="entry name" value="Acyl_transf_3_dom"/>
</dbReference>
<keyword evidence="1" id="KW-0812">Transmembrane</keyword>
<dbReference type="EMBL" id="QGDT01000010">
    <property type="protein sequence ID" value="PWJ56812.1"/>
    <property type="molecule type" value="Genomic_DNA"/>
</dbReference>
<feature type="domain" description="Acyltransferase 3" evidence="2">
    <location>
        <begin position="10"/>
        <end position="310"/>
    </location>
</feature>
<name>A0A316AGR2_9BACT</name>
<evidence type="ECO:0000256" key="1">
    <source>
        <dbReference type="SAM" id="Phobius"/>
    </source>
</evidence>
<keyword evidence="1" id="KW-1133">Transmembrane helix</keyword>
<keyword evidence="1" id="KW-0472">Membrane</keyword>
<sequence>MRATPQGHIIQLDGIRFIAVALVLIDHWFAEVNIIPLGPLGVTIFFVLSGFLISRILLKSKDKTIDQPGGMGRYLSKFFIRRTIRIFPVYYLSIALLFIFNVPPVRDTWLWLVLYGTNIYIAINQHWMGVVDHFWSLAVEEQVYIFFPFLIFFVSRNRLIPVLGLMGLFSVLLRFYFFYTGKEWFVSYVTMPACLDSFALGGLMAWLQLYKNDLFQKLFSRSWPVLAGVVAWCLLHYWSKTYGTTLHNVANVVYDRLVSSVFCFFLIGRSVVGFEGGMKAFLEHKVSIYLGKISYGLYLYHNFVYNHYHSGPNHPTVRLMNKIYEVIPSLKGSLPFEALLFAILTVMVASVSWHFFEKPINSLKDKYAK</sequence>
<feature type="transmembrane region" description="Helical" evidence="1">
    <location>
        <begin position="12"/>
        <end position="30"/>
    </location>
</feature>
<dbReference type="Proteomes" id="UP000245880">
    <property type="component" value="Unassembled WGS sequence"/>
</dbReference>